<name>D2PQ40_KRIFD</name>
<organism evidence="2 3">
    <name type="scientific">Kribbella flavida (strain DSM 17836 / JCM 10339 / NBRC 14399)</name>
    <dbReference type="NCBI Taxonomy" id="479435"/>
    <lineage>
        <taxon>Bacteria</taxon>
        <taxon>Bacillati</taxon>
        <taxon>Actinomycetota</taxon>
        <taxon>Actinomycetes</taxon>
        <taxon>Propionibacteriales</taxon>
        <taxon>Kribbellaceae</taxon>
        <taxon>Kribbella</taxon>
    </lineage>
</organism>
<keyword evidence="3" id="KW-1185">Reference proteome</keyword>
<feature type="region of interest" description="Disordered" evidence="1">
    <location>
        <begin position="802"/>
        <end position="824"/>
    </location>
</feature>
<accession>D2PQ40</accession>
<dbReference type="EMBL" id="CP001736">
    <property type="protein sequence ID" value="ADB34742.1"/>
    <property type="molecule type" value="Genomic_DNA"/>
</dbReference>
<dbReference type="STRING" id="479435.Kfla_5737"/>
<dbReference type="AlphaFoldDB" id="D2PQ40"/>
<evidence type="ECO:0000313" key="2">
    <source>
        <dbReference type="EMBL" id="ADB34742.1"/>
    </source>
</evidence>
<sequence length="824" mass="88370">MIMPVANVSAVTMPDGAVYAYICGEGCLWRYHADGHGNGVRTKLTTSSAAPDSGRPVQVVVNRAEGADQIRHVFYRQPRTDNLWYSADHLPDGVTSRLPVRQLTTPSGPIQMMRTFGAAALADGVLLVGATPHRPASLQIVAVPWAALDQPTWMQGVTVRTTPLPLSSGSGAGSLDADGCEVSCDVVVGPGDLGPVLVVVAKRKDGELFRIGCWVAPIEHAFTVGSLVEHRQRWAGRGLRFASVQVLPDNSVLLSYFDHAGQVRWYTNTAVGLTGLTDPEPISPSDWIVGAADRSLAVIDQMSKGKSKHVNYGGNAFRVVVLPGEVATSPSENNPKLVDAKVPLRAGVLYYNGNGQLGELAGAGVWRYLVRTACPVVEGRELLVGIIEGPPPIPNENLNMPDRYDPFRYFNGPGYSQATFAGTQNRTTGLELTWSAGLVTKATVKATSGVEIPIIGEAKGWLQVEGSAELAYKGAYTKLKTTQTVATVVAGAEIEGDGQTQPYSVQPAGVLVFQNADWTGYQYNYQDAGGNLLDGTVAVYQLEPTNVSLYAVPYLMNPDFRPVPGRLDSYVLSADEAQALRRRSIIDLGHGTGYLTGSWGFDSKTVATFGTTTSKTTEHGFTFDLSTLVSAGMEAELLGIKGEADFGIGVEVSFESTWSGGAADGIQVGGEVWLRGNSKAPNAYTDYSYRLYLLEEDQRWTSDLLAGLVTPTFPADPLERAQQQRLAEMIAPDSQPWKLCYSLASSSFNQPLPDTLTPYWQERLTSAGVGTTYELARLLAGIPDGTLPNDPGLRRLTEELRADPDQLTDLRNAAGNGPASSEPL</sequence>
<dbReference type="eggNOG" id="COG0612">
    <property type="taxonomic scope" value="Bacteria"/>
</dbReference>
<dbReference type="HOGENOM" id="CLU_343504_0_0_11"/>
<dbReference type="KEGG" id="kfl:Kfla_5737"/>
<evidence type="ECO:0000256" key="1">
    <source>
        <dbReference type="SAM" id="MobiDB-lite"/>
    </source>
</evidence>
<protein>
    <submittedName>
        <fullName evidence="2">Uncharacterized protein</fullName>
    </submittedName>
</protein>
<reference evidence="2 3" key="2">
    <citation type="journal article" date="2010" name="Stand. Genomic Sci.">
        <title>Complete genome sequence of Kribbella flavida type strain (IFO 14399).</title>
        <authorList>
            <person name="Pukall R."/>
            <person name="Lapidus A."/>
            <person name="Glavina Del Rio T."/>
            <person name="Copeland A."/>
            <person name="Tice H."/>
            <person name="Cheng J.-F."/>
            <person name="Lucas S."/>
            <person name="Chen F."/>
            <person name="Nolan M."/>
            <person name="LaButti K."/>
            <person name="Pati A."/>
            <person name="Ivanova N."/>
            <person name="Mavrommatis K."/>
            <person name="Mikhailova N."/>
            <person name="Pitluck S."/>
            <person name="Bruce D."/>
            <person name="Goodwin L."/>
            <person name="Land M."/>
            <person name="Hauser L."/>
            <person name="Chang Y.-J."/>
            <person name="Jeffries C.D."/>
            <person name="Chen A."/>
            <person name="Palaniappan K."/>
            <person name="Chain P."/>
            <person name="Rohde M."/>
            <person name="Goeker M."/>
            <person name="Bristow J."/>
            <person name="Eisen J.A."/>
            <person name="Markowitz V."/>
            <person name="Hugenholtz P."/>
            <person name="Kyrpides N.C."/>
            <person name="Klenk H.-P."/>
            <person name="Brettin T."/>
        </authorList>
    </citation>
    <scope>NUCLEOTIDE SEQUENCE [LARGE SCALE GENOMIC DNA]</scope>
    <source>
        <strain evidence="3">DSM 17836 / JCM 10339 / NBRC 14399</strain>
    </source>
</reference>
<dbReference type="Proteomes" id="UP000007967">
    <property type="component" value="Chromosome"/>
</dbReference>
<evidence type="ECO:0000313" key="3">
    <source>
        <dbReference type="Proteomes" id="UP000007967"/>
    </source>
</evidence>
<gene>
    <name evidence="2" type="ordered locus">Kfla_5737</name>
</gene>
<proteinExistence type="predicted"/>
<reference evidence="3" key="1">
    <citation type="submission" date="2009-09" db="EMBL/GenBank/DDBJ databases">
        <title>The complete genome of Kribbella flavida DSM 17836.</title>
        <authorList>
            <consortium name="US DOE Joint Genome Institute (JGI-PGF)"/>
            <person name="Lucas S."/>
            <person name="Copeland A."/>
            <person name="Lapidus A."/>
            <person name="Glavina del Rio T."/>
            <person name="Dalin E."/>
            <person name="Tice H."/>
            <person name="Bruce D."/>
            <person name="Goodwin L."/>
            <person name="Pitluck S."/>
            <person name="Kyrpides N."/>
            <person name="Mavromatis K."/>
            <person name="Ivanova N."/>
            <person name="Saunders E."/>
            <person name="Brettin T."/>
            <person name="Detter J.C."/>
            <person name="Han C."/>
            <person name="Larimer F."/>
            <person name="Land M."/>
            <person name="Hauser L."/>
            <person name="Markowitz V."/>
            <person name="Cheng J.-F."/>
            <person name="Hugenholtz P."/>
            <person name="Woyke T."/>
            <person name="Wu D."/>
            <person name="Pukall R."/>
            <person name="Klenk H.-P."/>
            <person name="Eisen J.A."/>
        </authorList>
    </citation>
    <scope>NUCLEOTIDE SEQUENCE [LARGE SCALE GENOMIC DNA]</scope>
    <source>
        <strain evidence="3">DSM 17836 / JCM 10339 / NBRC 14399</strain>
    </source>
</reference>